<reference evidence="2 3" key="1">
    <citation type="journal article" date="2019" name="Sci. Rep.">
        <title>Orb-weaving spider Araneus ventricosus genome elucidates the spidroin gene catalogue.</title>
        <authorList>
            <person name="Kono N."/>
            <person name="Nakamura H."/>
            <person name="Ohtoshi R."/>
            <person name="Moran D.A.P."/>
            <person name="Shinohara A."/>
            <person name="Yoshida Y."/>
            <person name="Fujiwara M."/>
            <person name="Mori M."/>
            <person name="Tomita M."/>
            <person name="Arakawa K."/>
        </authorList>
    </citation>
    <scope>NUCLEOTIDE SEQUENCE [LARGE SCALE GENOMIC DNA]</scope>
</reference>
<feature type="compositionally biased region" description="Polar residues" evidence="1">
    <location>
        <begin position="119"/>
        <end position="131"/>
    </location>
</feature>
<protein>
    <submittedName>
        <fullName evidence="2">Uncharacterized protein</fullName>
    </submittedName>
</protein>
<accession>A0A4Y2S5P7</accession>
<evidence type="ECO:0000313" key="3">
    <source>
        <dbReference type="Proteomes" id="UP000499080"/>
    </source>
</evidence>
<proteinExistence type="predicted"/>
<name>A0A4Y2S5P7_ARAVE</name>
<dbReference type="AlphaFoldDB" id="A0A4Y2S5P7"/>
<sequence length="191" mass="22234">MYNHWHNPQKSACCRSETQEENECNFISDLNNLFDIAHANALEIIKIEENRKFLLSQGKPGRRVCLMGIAMKLAKREERVLLRVREQENRRAKTHHSSEIDDNFMDSSEESSATEDITDQPGPSSNVTQSSLEENINEQIELRMGIVRGRKRFLTPKIMAVFDRFHFSQRSAIFIAPKCRWCDYISRAVCR</sequence>
<keyword evidence="3" id="KW-1185">Reference proteome</keyword>
<dbReference type="Proteomes" id="UP000499080">
    <property type="component" value="Unassembled WGS sequence"/>
</dbReference>
<organism evidence="2 3">
    <name type="scientific">Araneus ventricosus</name>
    <name type="common">Orbweaver spider</name>
    <name type="synonym">Epeira ventricosa</name>
    <dbReference type="NCBI Taxonomy" id="182803"/>
    <lineage>
        <taxon>Eukaryota</taxon>
        <taxon>Metazoa</taxon>
        <taxon>Ecdysozoa</taxon>
        <taxon>Arthropoda</taxon>
        <taxon>Chelicerata</taxon>
        <taxon>Arachnida</taxon>
        <taxon>Araneae</taxon>
        <taxon>Araneomorphae</taxon>
        <taxon>Entelegynae</taxon>
        <taxon>Araneoidea</taxon>
        <taxon>Araneidae</taxon>
        <taxon>Araneus</taxon>
    </lineage>
</organism>
<dbReference type="OrthoDB" id="8044640at2759"/>
<dbReference type="EMBL" id="BGPR01019877">
    <property type="protein sequence ID" value="GBN83213.1"/>
    <property type="molecule type" value="Genomic_DNA"/>
</dbReference>
<gene>
    <name evidence="2" type="ORF">AVEN_15954_1</name>
</gene>
<feature type="compositionally biased region" description="Basic and acidic residues" evidence="1">
    <location>
        <begin position="86"/>
        <end position="99"/>
    </location>
</feature>
<comment type="caution">
    <text evidence="2">The sequence shown here is derived from an EMBL/GenBank/DDBJ whole genome shotgun (WGS) entry which is preliminary data.</text>
</comment>
<evidence type="ECO:0000256" key="1">
    <source>
        <dbReference type="SAM" id="MobiDB-lite"/>
    </source>
</evidence>
<feature type="region of interest" description="Disordered" evidence="1">
    <location>
        <begin position="86"/>
        <end position="131"/>
    </location>
</feature>
<feature type="compositionally biased region" description="Acidic residues" evidence="1">
    <location>
        <begin position="100"/>
        <end position="118"/>
    </location>
</feature>
<evidence type="ECO:0000313" key="2">
    <source>
        <dbReference type="EMBL" id="GBN83213.1"/>
    </source>
</evidence>